<dbReference type="InterPro" id="IPR013022">
    <property type="entry name" value="Xyl_isomerase-like_TIM-brl"/>
</dbReference>
<dbReference type="InterPro" id="IPR050312">
    <property type="entry name" value="IolE/XylAMocC-like"/>
</dbReference>
<dbReference type="AlphaFoldDB" id="A0A7C2BD01"/>
<dbReference type="SUPFAM" id="SSF51658">
    <property type="entry name" value="Xylose isomerase-like"/>
    <property type="match status" value="1"/>
</dbReference>
<evidence type="ECO:0000259" key="2">
    <source>
        <dbReference type="Pfam" id="PF01261"/>
    </source>
</evidence>
<accession>A0A7C2BD01</accession>
<comment type="caution">
    <text evidence="3">The sequence shown here is derived from an EMBL/GenBank/DDBJ whole genome shotgun (WGS) entry which is preliminary data.</text>
</comment>
<proteinExistence type="predicted"/>
<dbReference type="Pfam" id="PF01261">
    <property type="entry name" value="AP_endonuc_2"/>
    <property type="match status" value="1"/>
</dbReference>
<evidence type="ECO:0000256" key="1">
    <source>
        <dbReference type="SAM" id="MobiDB-lite"/>
    </source>
</evidence>
<feature type="domain" description="Xylose isomerase-like TIM barrel" evidence="2">
    <location>
        <begin position="19"/>
        <end position="240"/>
    </location>
</feature>
<feature type="compositionally biased region" description="Polar residues" evidence="1">
    <location>
        <begin position="275"/>
        <end position="286"/>
    </location>
</feature>
<dbReference type="Gene3D" id="3.20.20.150">
    <property type="entry name" value="Divalent-metal-dependent TIM barrel enzymes"/>
    <property type="match status" value="1"/>
</dbReference>
<protein>
    <submittedName>
        <fullName evidence="3">Sugar phosphate isomerase/epimerase</fullName>
    </submittedName>
</protein>
<name>A0A7C2BD01_THERO</name>
<dbReference type="EMBL" id="DSJL01000002">
    <property type="protein sequence ID" value="HEF64286.1"/>
    <property type="molecule type" value="Genomic_DNA"/>
</dbReference>
<evidence type="ECO:0000313" key="3">
    <source>
        <dbReference type="EMBL" id="HEF64286.1"/>
    </source>
</evidence>
<gene>
    <name evidence="3" type="ORF">ENP47_01550</name>
</gene>
<sequence length="286" mass="31672">MQLLVSTGSFPWLPLGERFRLIRQAGADGAELLLTPRLAKRDPRSIVRLAALQNTPIYSVHTTLRLRSPSPHTEASDVIESARFAAALPDCRVLIVHPPVQRGQIGSWLAAIAEATRILGSRVAIGLENPGQHQPTDRPIPFDSLEYLMRFAEEWQLGVVFDTAHAASLGWDILATLQTCLPRLVNIHLSDATDTDWRLGILNSLLRDHRLPGQGTLPLTSLLHLLRRKGYRGFVTLELSPLRLLSLRPSTVQRRLATAVEFARHGISERAPQRSRPSSGDSAQTN</sequence>
<dbReference type="InterPro" id="IPR036237">
    <property type="entry name" value="Xyl_isomerase-like_sf"/>
</dbReference>
<keyword evidence="3" id="KW-0413">Isomerase</keyword>
<feature type="region of interest" description="Disordered" evidence="1">
    <location>
        <begin position="267"/>
        <end position="286"/>
    </location>
</feature>
<reference evidence="3" key="1">
    <citation type="journal article" date="2020" name="mSystems">
        <title>Genome- and Community-Level Interaction Insights into Carbon Utilization and Element Cycling Functions of Hydrothermarchaeota in Hydrothermal Sediment.</title>
        <authorList>
            <person name="Zhou Z."/>
            <person name="Liu Y."/>
            <person name="Xu W."/>
            <person name="Pan J."/>
            <person name="Luo Z.H."/>
            <person name="Li M."/>
        </authorList>
    </citation>
    <scope>NUCLEOTIDE SEQUENCE [LARGE SCALE GENOMIC DNA]</scope>
    <source>
        <strain evidence="3">SpSt-222</strain>
    </source>
</reference>
<dbReference type="GO" id="GO:0016853">
    <property type="term" value="F:isomerase activity"/>
    <property type="evidence" value="ECO:0007669"/>
    <property type="project" value="UniProtKB-KW"/>
</dbReference>
<dbReference type="PANTHER" id="PTHR12110">
    <property type="entry name" value="HYDROXYPYRUVATE ISOMERASE"/>
    <property type="match status" value="1"/>
</dbReference>
<organism evidence="3">
    <name type="scientific">Thermomicrobium roseum</name>
    <dbReference type="NCBI Taxonomy" id="500"/>
    <lineage>
        <taxon>Bacteria</taxon>
        <taxon>Pseudomonadati</taxon>
        <taxon>Thermomicrobiota</taxon>
        <taxon>Thermomicrobia</taxon>
        <taxon>Thermomicrobiales</taxon>
        <taxon>Thermomicrobiaceae</taxon>
        <taxon>Thermomicrobium</taxon>
    </lineage>
</organism>